<organism evidence="2 3">
    <name type="scientific">Nocardia gamkensis</name>
    <dbReference type="NCBI Taxonomy" id="352869"/>
    <lineage>
        <taxon>Bacteria</taxon>
        <taxon>Bacillati</taxon>
        <taxon>Actinomycetota</taxon>
        <taxon>Actinomycetes</taxon>
        <taxon>Mycobacteriales</taxon>
        <taxon>Nocardiaceae</taxon>
        <taxon>Nocardia</taxon>
    </lineage>
</organism>
<dbReference type="RefSeq" id="WP_062976967.1">
    <property type="nucleotide sequence ID" value="NZ_JAAXOS010000015.1"/>
</dbReference>
<keyword evidence="1" id="KW-0238">DNA-binding</keyword>
<dbReference type="InterPro" id="IPR011010">
    <property type="entry name" value="DNA_brk_join_enz"/>
</dbReference>
<reference evidence="2 3" key="1">
    <citation type="submission" date="2020-04" db="EMBL/GenBank/DDBJ databases">
        <title>MicrobeNet Type strains.</title>
        <authorList>
            <person name="Nicholson A.C."/>
        </authorList>
    </citation>
    <scope>NUCLEOTIDE SEQUENCE [LARGE SCALE GENOMIC DNA]</scope>
    <source>
        <strain evidence="2 3">DSM 44956</strain>
    </source>
</reference>
<dbReference type="Gene3D" id="1.10.150.130">
    <property type="match status" value="1"/>
</dbReference>
<name>A0A7X6L940_9NOCA</name>
<sequence>MTDRALDVFAAHTVSAADRWPRNETLVLLDRELLPGTDPARLSRFGDDRWHLNEAIFEAGADATSLNFAAIPIPMQLTAKHYVWQLINTECPAWMRWMRVSRPSILSIDSSWASLKEFLVWLHRHDVTELQDVTAELLDDYLIDLSARDMSPLAKHKRIREVRRLWSYRDALPEQMRLPPLPPWGGDRSHELLGKIAQSRANLTPRIAEKTMQPLLAWSLRFVEDFAEDIIAAYAEYRFLDSRSMEGRRRTGPVIRSPKGRIEGLVIEYLDRLRCTGGSLPGRITPDGIIEIDWPHLGRIFECAPHGLSKAAIGQAIRESGIPVADNAYLETPITGRLSGQLWLDRPIAHFEARTLARHLSAACAVIIAYLSGARAAEVLNLERGCIEYDPQTDLLLMSGTYFKHATDDRGNKIPQGAPRRDPWVVVEPVAEAAAVLERLHDHPLLFANNVARQRYYNSTRKGEARLASIVAKDLESFTTWINTYSVSRGIDGVPADPQGPLNLSRFRRTLAWSIRRRPRGVVAGALQYGHVETRMFQGYAGTYESGFPDDYAFEDFLARLDEIAENHRALAQGEHVSGPAADDYGMRVSAAHKQFGGHVLSTGKQARDLVNNPLLQIFHGKGMTCVFDPAQAACQLRGTADDPMVTPDIDDCRPRCPNIARTGRDIAEIRKRRDELAEIVADPLAPPIRHRREQHELDRLDTILENHQ</sequence>
<comment type="caution">
    <text evidence="2">The sequence shown here is derived from an EMBL/GenBank/DDBJ whole genome shotgun (WGS) entry which is preliminary data.</text>
</comment>
<proteinExistence type="predicted"/>
<accession>A0A7X6L940</accession>
<dbReference type="EMBL" id="JAAXOS010000015">
    <property type="protein sequence ID" value="NKY29915.1"/>
    <property type="molecule type" value="Genomic_DNA"/>
</dbReference>
<evidence type="ECO:0000313" key="3">
    <source>
        <dbReference type="Proteomes" id="UP000540698"/>
    </source>
</evidence>
<dbReference type="Proteomes" id="UP000540698">
    <property type="component" value="Unassembled WGS sequence"/>
</dbReference>
<dbReference type="AlphaFoldDB" id="A0A7X6L940"/>
<gene>
    <name evidence="2" type="ORF">HGB38_27440</name>
</gene>
<evidence type="ECO:0000313" key="2">
    <source>
        <dbReference type="EMBL" id="NKY29915.1"/>
    </source>
</evidence>
<evidence type="ECO:0000256" key="1">
    <source>
        <dbReference type="ARBA" id="ARBA00023125"/>
    </source>
</evidence>
<dbReference type="InterPro" id="IPR010998">
    <property type="entry name" value="Integrase_recombinase_N"/>
</dbReference>
<keyword evidence="3" id="KW-1185">Reference proteome</keyword>
<evidence type="ECO:0008006" key="4">
    <source>
        <dbReference type="Google" id="ProtNLM"/>
    </source>
</evidence>
<protein>
    <recommendedName>
        <fullName evidence="4">Integrase</fullName>
    </recommendedName>
</protein>
<dbReference type="GO" id="GO:0003677">
    <property type="term" value="F:DNA binding"/>
    <property type="evidence" value="ECO:0007669"/>
    <property type="project" value="UniProtKB-KW"/>
</dbReference>
<dbReference type="SUPFAM" id="SSF56349">
    <property type="entry name" value="DNA breaking-rejoining enzymes"/>
    <property type="match status" value="1"/>
</dbReference>